<keyword evidence="2" id="KW-1185">Reference proteome</keyword>
<dbReference type="EMBL" id="JABANE010000007">
    <property type="protein sequence ID" value="NME67084.1"/>
    <property type="molecule type" value="Genomic_DNA"/>
</dbReference>
<dbReference type="Proteomes" id="UP000576082">
    <property type="component" value="Unassembled WGS sequence"/>
</dbReference>
<protein>
    <submittedName>
        <fullName evidence="1">Uncharacterized protein</fullName>
    </submittedName>
</protein>
<comment type="caution">
    <text evidence="1">The sequence shown here is derived from an EMBL/GenBank/DDBJ whole genome shotgun (WGS) entry which is preliminary data.</text>
</comment>
<sequence>MSLNKLEQIELEFEILIQKDRRNWLRVAKLLDQIESQQLYKLRSRSFTEYVKGLAQKNRINISTLWRARSGAKLYLEILEMNHLDELDESIVKTTPEQLETFSKVRTIAPTKIVEDVKEKMLKGENMRHELKELWQIYRPLKGGKTERGRKKEDPVVITDKKNKSQFVLPYQLKDTVRNENVQKNTVDTYWQDLKKMEKYQLSSENLARANILNALRSEQWIARTLNVDFSSNHEHLVSFVIQQPSKEIDVLSLARPEKNYKKRPIIIGSEIITALSSFKSQKQRIMTKALFCDYFYLAIPMNEEYIQKAESFSKDTNLGIICIGDHLANDTKHICKIHSLSTLQEPDLNYEYIIMQKVMERLLGWN</sequence>
<name>A0A7X9RTB1_9BACT</name>
<dbReference type="AlphaFoldDB" id="A0A7X9RTB1"/>
<accession>A0A7X9RTB1</accession>
<dbReference type="RefSeq" id="WP_169655164.1">
    <property type="nucleotide sequence ID" value="NZ_JABANE010000007.1"/>
</dbReference>
<gene>
    <name evidence="1" type="ORF">HHU12_03810</name>
</gene>
<organism evidence="1 2">
    <name type="scientific">Flammeovirga aprica JL-4</name>
    <dbReference type="NCBI Taxonomy" id="694437"/>
    <lineage>
        <taxon>Bacteria</taxon>
        <taxon>Pseudomonadati</taxon>
        <taxon>Bacteroidota</taxon>
        <taxon>Cytophagia</taxon>
        <taxon>Cytophagales</taxon>
        <taxon>Flammeovirgaceae</taxon>
        <taxon>Flammeovirga</taxon>
    </lineage>
</organism>
<proteinExistence type="predicted"/>
<evidence type="ECO:0000313" key="2">
    <source>
        <dbReference type="Proteomes" id="UP000576082"/>
    </source>
</evidence>
<evidence type="ECO:0000313" key="1">
    <source>
        <dbReference type="EMBL" id="NME67084.1"/>
    </source>
</evidence>
<reference evidence="1 2" key="1">
    <citation type="submission" date="2020-04" db="EMBL/GenBank/DDBJ databases">
        <title>Flammeovirga sp. SR4, a novel species isolated from seawater.</title>
        <authorList>
            <person name="Wang X."/>
        </authorList>
    </citation>
    <scope>NUCLEOTIDE SEQUENCE [LARGE SCALE GENOMIC DNA]</scope>
    <source>
        <strain evidence="1 2">ATCC 23126</strain>
    </source>
</reference>